<evidence type="ECO:0000256" key="5">
    <source>
        <dbReference type="ARBA" id="ARBA00022692"/>
    </source>
</evidence>
<keyword evidence="10" id="KW-0732">Signal</keyword>
<dbReference type="SMR" id="A0A3N7FHT1"/>
<keyword evidence="8 9" id="KW-0472">Membrane</keyword>
<evidence type="ECO:0000313" key="12">
    <source>
        <dbReference type="Proteomes" id="UP000006729"/>
    </source>
</evidence>
<dbReference type="GO" id="GO:0015293">
    <property type="term" value="F:symporter activity"/>
    <property type="evidence" value="ECO:0007669"/>
    <property type="project" value="UniProtKB-KW"/>
</dbReference>
<sequence length="333" mass="37796">MWINKLLLWSCYQCMCNEYCNADHRTVTSRCRHWIQQPGAILLPETPNSLVEQGKLEEGRKILEEVRGTTNVDAEFADLIDASNEAKAIKNPFRNLLRRKNRPQLIIGALEIPMFQQLTGMNSIMLLSSSKAWVLRQERLFIHLSLLVGHFLLARSRQSHLSTNLAEELFFIEASFEMFSYMVALAVTLALKFGQGEALSKALSVFLVVIICLCCFAYGRSWGPLGWLVPSELFPLETRSAGQSIVGCVNMIFTALIAQCFLVSLCHLRYGFFLLFGAMVAFMGSFIFFLLPETKQVPIEEVYLLFQNHWYWKKIVGDGTNDDELDGKKGQAT</sequence>
<keyword evidence="6" id="KW-0769">Symport</keyword>
<feature type="transmembrane region" description="Helical" evidence="9">
    <location>
        <begin position="169"/>
        <end position="191"/>
    </location>
</feature>
<dbReference type="STRING" id="3694.A0A3N7FHT1"/>
<dbReference type="InterPro" id="IPR045262">
    <property type="entry name" value="STP/PLT_plant"/>
</dbReference>
<evidence type="ECO:0000256" key="4">
    <source>
        <dbReference type="ARBA" id="ARBA00022597"/>
    </source>
</evidence>
<feature type="transmembrane region" description="Helical" evidence="9">
    <location>
        <begin position="203"/>
        <end position="221"/>
    </location>
</feature>
<dbReference type="Gene3D" id="1.20.1250.20">
    <property type="entry name" value="MFS general substrate transporter like domains"/>
    <property type="match status" value="1"/>
</dbReference>
<gene>
    <name evidence="11" type="ORF">POPTR_009G048200</name>
</gene>
<comment type="subcellular location">
    <subcellularLocation>
        <location evidence="1">Membrane</location>
        <topology evidence="1">Multi-pass membrane protein</topology>
    </subcellularLocation>
</comment>
<dbReference type="GO" id="GO:0016020">
    <property type="term" value="C:membrane"/>
    <property type="evidence" value="ECO:0007669"/>
    <property type="project" value="UniProtKB-SubCell"/>
</dbReference>
<comment type="similarity">
    <text evidence="2">Belongs to the major facilitator superfamily. Sugar transporter (TC 2.A.1.1) family.</text>
</comment>
<name>A0A3N7FHT1_POPTR</name>
<dbReference type="EMBL" id="CM009298">
    <property type="protein sequence ID" value="RQO95567.1"/>
    <property type="molecule type" value="Genomic_DNA"/>
</dbReference>
<evidence type="ECO:0000256" key="7">
    <source>
        <dbReference type="ARBA" id="ARBA00022989"/>
    </source>
</evidence>
<dbReference type="SUPFAM" id="SSF103473">
    <property type="entry name" value="MFS general substrate transporter"/>
    <property type="match status" value="1"/>
</dbReference>
<dbReference type="PANTHER" id="PTHR23500">
    <property type="entry name" value="SOLUTE CARRIER FAMILY 2, FACILITATED GLUCOSE TRANSPORTER"/>
    <property type="match status" value="1"/>
</dbReference>
<keyword evidence="5 9" id="KW-0812">Transmembrane</keyword>
<dbReference type="Proteomes" id="UP000006729">
    <property type="component" value="Chromosome 9"/>
</dbReference>
<protein>
    <recommendedName>
        <fullName evidence="13">Major facilitator superfamily (MFS) profile domain-containing protein</fullName>
    </recommendedName>
</protein>
<feature type="transmembrane region" description="Helical" evidence="9">
    <location>
        <begin position="140"/>
        <end position="157"/>
    </location>
</feature>
<evidence type="ECO:0008006" key="13">
    <source>
        <dbReference type="Google" id="ProtNLM"/>
    </source>
</evidence>
<feature type="transmembrane region" description="Helical" evidence="9">
    <location>
        <begin position="270"/>
        <end position="291"/>
    </location>
</feature>
<feature type="signal peptide" evidence="10">
    <location>
        <begin position="1"/>
        <end position="22"/>
    </location>
</feature>
<keyword evidence="7 9" id="KW-1133">Transmembrane helix</keyword>
<evidence type="ECO:0000256" key="10">
    <source>
        <dbReference type="SAM" id="SignalP"/>
    </source>
</evidence>
<evidence type="ECO:0000256" key="9">
    <source>
        <dbReference type="SAM" id="Phobius"/>
    </source>
</evidence>
<evidence type="ECO:0000256" key="1">
    <source>
        <dbReference type="ARBA" id="ARBA00004141"/>
    </source>
</evidence>
<dbReference type="AlphaFoldDB" id="A0A3N7FHT1"/>
<reference evidence="11 12" key="1">
    <citation type="journal article" date="2006" name="Science">
        <title>The genome of black cottonwood, Populus trichocarpa (Torr. &amp; Gray).</title>
        <authorList>
            <person name="Tuskan G.A."/>
            <person name="Difazio S."/>
            <person name="Jansson S."/>
            <person name="Bohlmann J."/>
            <person name="Grigoriev I."/>
            <person name="Hellsten U."/>
            <person name="Putnam N."/>
            <person name="Ralph S."/>
            <person name="Rombauts S."/>
            <person name="Salamov A."/>
            <person name="Schein J."/>
            <person name="Sterck L."/>
            <person name="Aerts A."/>
            <person name="Bhalerao R.R."/>
            <person name="Bhalerao R.P."/>
            <person name="Blaudez D."/>
            <person name="Boerjan W."/>
            <person name="Brun A."/>
            <person name="Brunner A."/>
            <person name="Busov V."/>
            <person name="Campbell M."/>
            <person name="Carlson J."/>
            <person name="Chalot M."/>
            <person name="Chapman J."/>
            <person name="Chen G.L."/>
            <person name="Cooper D."/>
            <person name="Coutinho P.M."/>
            <person name="Couturier J."/>
            <person name="Covert S."/>
            <person name="Cronk Q."/>
            <person name="Cunningham R."/>
            <person name="Davis J."/>
            <person name="Degroeve S."/>
            <person name="Dejardin A."/>
            <person name="Depamphilis C."/>
            <person name="Detter J."/>
            <person name="Dirks B."/>
            <person name="Dubchak I."/>
            <person name="Duplessis S."/>
            <person name="Ehlting J."/>
            <person name="Ellis B."/>
            <person name="Gendler K."/>
            <person name="Goodstein D."/>
            <person name="Gribskov M."/>
            <person name="Grimwood J."/>
            <person name="Groover A."/>
            <person name="Gunter L."/>
            <person name="Hamberger B."/>
            <person name="Heinze B."/>
            <person name="Helariutta Y."/>
            <person name="Henrissat B."/>
            <person name="Holligan D."/>
            <person name="Holt R."/>
            <person name="Huang W."/>
            <person name="Islam-Faridi N."/>
            <person name="Jones S."/>
            <person name="Jones-Rhoades M."/>
            <person name="Jorgensen R."/>
            <person name="Joshi C."/>
            <person name="Kangasjarvi J."/>
            <person name="Karlsson J."/>
            <person name="Kelleher C."/>
            <person name="Kirkpatrick R."/>
            <person name="Kirst M."/>
            <person name="Kohler A."/>
            <person name="Kalluri U."/>
            <person name="Larimer F."/>
            <person name="Leebens-Mack J."/>
            <person name="Leple J.C."/>
            <person name="Locascio P."/>
            <person name="Lou Y."/>
            <person name="Lucas S."/>
            <person name="Martin F."/>
            <person name="Montanini B."/>
            <person name="Napoli C."/>
            <person name="Nelson D.R."/>
            <person name="Nelson C."/>
            <person name="Nieminen K."/>
            <person name="Nilsson O."/>
            <person name="Pereda V."/>
            <person name="Peter G."/>
            <person name="Philippe R."/>
            <person name="Pilate G."/>
            <person name="Poliakov A."/>
            <person name="Razumovskaya J."/>
            <person name="Richardson P."/>
            <person name="Rinaldi C."/>
            <person name="Ritland K."/>
            <person name="Rouze P."/>
            <person name="Ryaboy D."/>
            <person name="Schmutz J."/>
            <person name="Schrader J."/>
            <person name="Segerman B."/>
            <person name="Shin H."/>
            <person name="Siddiqui A."/>
            <person name="Sterky F."/>
            <person name="Terry A."/>
            <person name="Tsai C.J."/>
            <person name="Uberbacher E."/>
            <person name="Unneberg P."/>
            <person name="Vahala J."/>
            <person name="Wall K."/>
            <person name="Wessler S."/>
            <person name="Yang G."/>
            <person name="Yin T."/>
            <person name="Douglas C."/>
            <person name="Marra M."/>
            <person name="Sandberg G."/>
            <person name="Van de Peer Y."/>
            <person name="Rokhsar D."/>
        </authorList>
    </citation>
    <scope>NUCLEOTIDE SEQUENCE [LARGE SCALE GENOMIC DNA]</scope>
    <source>
        <strain evidence="12">cv. Nisqually</strain>
    </source>
</reference>
<evidence type="ECO:0000313" key="11">
    <source>
        <dbReference type="EMBL" id="RQO95567.1"/>
    </source>
</evidence>
<dbReference type="OMA" id="NEYCNAD"/>
<evidence type="ECO:0000256" key="2">
    <source>
        <dbReference type="ARBA" id="ARBA00010992"/>
    </source>
</evidence>
<dbReference type="PRINTS" id="PR00171">
    <property type="entry name" value="SUGRTRNSPORT"/>
</dbReference>
<organism evidence="11 12">
    <name type="scientific">Populus trichocarpa</name>
    <name type="common">Western balsam poplar</name>
    <name type="synonym">Populus balsamifera subsp. trichocarpa</name>
    <dbReference type="NCBI Taxonomy" id="3694"/>
    <lineage>
        <taxon>Eukaryota</taxon>
        <taxon>Viridiplantae</taxon>
        <taxon>Streptophyta</taxon>
        <taxon>Embryophyta</taxon>
        <taxon>Tracheophyta</taxon>
        <taxon>Spermatophyta</taxon>
        <taxon>Magnoliopsida</taxon>
        <taxon>eudicotyledons</taxon>
        <taxon>Gunneridae</taxon>
        <taxon>Pentapetalae</taxon>
        <taxon>rosids</taxon>
        <taxon>fabids</taxon>
        <taxon>Malpighiales</taxon>
        <taxon>Salicaceae</taxon>
        <taxon>Saliceae</taxon>
        <taxon>Populus</taxon>
    </lineage>
</organism>
<dbReference type="InterPro" id="IPR003663">
    <property type="entry name" value="Sugar/inositol_transpt"/>
</dbReference>
<feature type="chain" id="PRO_5018144746" description="Major facilitator superfamily (MFS) profile domain-containing protein" evidence="10">
    <location>
        <begin position="23"/>
        <end position="333"/>
    </location>
</feature>
<dbReference type="PANTHER" id="PTHR23500:SF14">
    <property type="entry name" value="SUGAR TRANSPORT PROTEIN 14"/>
    <property type="match status" value="1"/>
</dbReference>
<keyword evidence="4" id="KW-0762">Sugar transport</keyword>
<dbReference type="InterPro" id="IPR005828">
    <property type="entry name" value="MFS_sugar_transport-like"/>
</dbReference>
<dbReference type="InterPro" id="IPR036259">
    <property type="entry name" value="MFS_trans_sf"/>
</dbReference>
<keyword evidence="12" id="KW-1185">Reference proteome</keyword>
<accession>A0A3N7FHT1</accession>
<feature type="transmembrane region" description="Helical" evidence="9">
    <location>
        <begin position="241"/>
        <end position="263"/>
    </location>
</feature>
<evidence type="ECO:0000256" key="3">
    <source>
        <dbReference type="ARBA" id="ARBA00022448"/>
    </source>
</evidence>
<keyword evidence="3" id="KW-0813">Transport</keyword>
<dbReference type="Pfam" id="PF00083">
    <property type="entry name" value="Sugar_tr"/>
    <property type="match status" value="1"/>
</dbReference>
<evidence type="ECO:0000256" key="8">
    <source>
        <dbReference type="ARBA" id="ARBA00023136"/>
    </source>
</evidence>
<dbReference type="Gramene" id="Potri.009G048200.2.v4.1">
    <property type="protein sequence ID" value="Potri.009G048200.2.v4.1"/>
    <property type="gene ID" value="Potri.009G048200.v4.1"/>
</dbReference>
<dbReference type="InParanoid" id="A0A3N7FHT1"/>
<evidence type="ECO:0000256" key="6">
    <source>
        <dbReference type="ARBA" id="ARBA00022847"/>
    </source>
</evidence>
<proteinExistence type="inferred from homology"/>
<dbReference type="GO" id="GO:0015144">
    <property type="term" value="F:carbohydrate transmembrane transporter activity"/>
    <property type="evidence" value="ECO:0007669"/>
    <property type="project" value="InterPro"/>
</dbReference>